<keyword evidence="1" id="KW-0436">Ligase</keyword>
<dbReference type="Gene3D" id="2.30.30.100">
    <property type="match status" value="1"/>
</dbReference>
<dbReference type="InterPro" id="IPR004143">
    <property type="entry name" value="BPL_LPL_catalytic"/>
</dbReference>
<evidence type="ECO:0000256" key="1">
    <source>
        <dbReference type="ARBA" id="ARBA00022598"/>
    </source>
</evidence>
<protein>
    <recommendedName>
        <fullName evidence="3">biotin--[biotin carboxyl-carrier protein] ligase</fullName>
        <ecNumber evidence="3">6.3.4.15</ecNumber>
    </recommendedName>
</protein>
<keyword evidence="8" id="KW-1185">Reference proteome</keyword>
<evidence type="ECO:0000256" key="4">
    <source>
        <dbReference type="ARBA" id="ARBA00047846"/>
    </source>
</evidence>
<proteinExistence type="predicted"/>
<dbReference type="GO" id="GO:0005737">
    <property type="term" value="C:cytoplasm"/>
    <property type="evidence" value="ECO:0007669"/>
    <property type="project" value="TreeGrafter"/>
</dbReference>
<dbReference type="PANTHER" id="PTHR12835">
    <property type="entry name" value="BIOTIN PROTEIN LIGASE"/>
    <property type="match status" value="1"/>
</dbReference>
<evidence type="ECO:0000256" key="5">
    <source>
        <dbReference type="SAM" id="MobiDB-lite"/>
    </source>
</evidence>
<evidence type="ECO:0000313" key="7">
    <source>
        <dbReference type="EMBL" id="CRK74621.1"/>
    </source>
</evidence>
<organism evidence="7 8">
    <name type="scientific">Nereida ignava</name>
    <dbReference type="NCBI Taxonomy" id="282199"/>
    <lineage>
        <taxon>Bacteria</taxon>
        <taxon>Pseudomonadati</taxon>
        <taxon>Pseudomonadota</taxon>
        <taxon>Alphaproteobacteria</taxon>
        <taxon>Rhodobacterales</taxon>
        <taxon>Roseobacteraceae</taxon>
        <taxon>Nereida</taxon>
    </lineage>
</organism>
<dbReference type="NCBIfam" id="TIGR00121">
    <property type="entry name" value="birA_ligase"/>
    <property type="match status" value="1"/>
</dbReference>
<dbReference type="InterPro" id="IPR004408">
    <property type="entry name" value="Biotin_CoA_COase_ligase"/>
</dbReference>
<dbReference type="CDD" id="cd16442">
    <property type="entry name" value="BPL"/>
    <property type="match status" value="1"/>
</dbReference>
<name>A0A0U1NIT3_9RHOB</name>
<dbReference type="Proteomes" id="UP000048949">
    <property type="component" value="Unassembled WGS sequence"/>
</dbReference>
<comment type="catalytic activity">
    <reaction evidence="4">
        <text>biotin + L-lysyl-[protein] + ATP = N(6)-biotinyl-L-lysyl-[protein] + AMP + diphosphate + H(+)</text>
        <dbReference type="Rhea" id="RHEA:11756"/>
        <dbReference type="Rhea" id="RHEA-COMP:9752"/>
        <dbReference type="Rhea" id="RHEA-COMP:10505"/>
        <dbReference type="ChEBI" id="CHEBI:15378"/>
        <dbReference type="ChEBI" id="CHEBI:29969"/>
        <dbReference type="ChEBI" id="CHEBI:30616"/>
        <dbReference type="ChEBI" id="CHEBI:33019"/>
        <dbReference type="ChEBI" id="CHEBI:57586"/>
        <dbReference type="ChEBI" id="CHEBI:83144"/>
        <dbReference type="ChEBI" id="CHEBI:456215"/>
        <dbReference type="EC" id="6.3.4.15"/>
    </reaction>
</comment>
<dbReference type="Pfam" id="PF03099">
    <property type="entry name" value="BPL_LplA_LipB"/>
    <property type="match status" value="1"/>
</dbReference>
<dbReference type="PROSITE" id="PS51733">
    <property type="entry name" value="BPL_LPL_CATALYTIC"/>
    <property type="match status" value="1"/>
</dbReference>
<dbReference type="AlphaFoldDB" id="A0A0U1NIT3"/>
<evidence type="ECO:0000313" key="8">
    <source>
        <dbReference type="Proteomes" id="UP000048949"/>
    </source>
</evidence>
<dbReference type="Pfam" id="PF02237">
    <property type="entry name" value="BPL_C"/>
    <property type="match status" value="1"/>
</dbReference>
<dbReference type="STRING" id="282199.GCA_001049735_00656"/>
<dbReference type="EMBL" id="CVQV01000003">
    <property type="protein sequence ID" value="CRK74621.1"/>
    <property type="molecule type" value="Genomic_DNA"/>
</dbReference>
<dbReference type="EC" id="6.3.4.15" evidence="3"/>
<dbReference type="InterPro" id="IPR045864">
    <property type="entry name" value="aa-tRNA-synth_II/BPL/LPL"/>
</dbReference>
<sequence>MIELDQVDSTMAEAARRAPPLTSPTWIRADAQSAGRGRSGRSWGHPTGNLAATLVFKPDCSAQQGAQRSFLAANALFDALSAFVPVSKLALKWPNDVLLSGGKVAGILLEASGGAQLNWLSIGIGVNLAHAPVIEDAAFEPTAVALHLDTQVEPPTPKTFLNILAAKYASQEALLGTEGFDHIRAQWLSRAARLGEVITARTSRDTITGTFRDVDAEGNLVLETPKGRETVTAADVYF</sequence>
<evidence type="ECO:0000256" key="3">
    <source>
        <dbReference type="ARBA" id="ARBA00024227"/>
    </source>
</evidence>
<reference evidence="7 8" key="1">
    <citation type="submission" date="2015-04" db="EMBL/GenBank/DDBJ databases">
        <authorList>
            <person name="Syromyatnikov M.Y."/>
            <person name="Popov V.N."/>
        </authorList>
    </citation>
    <scope>NUCLEOTIDE SEQUENCE [LARGE SCALE GENOMIC DNA]</scope>
    <source>
        <strain evidence="7 8">CECT 5292</strain>
    </source>
</reference>
<dbReference type="GO" id="GO:0004077">
    <property type="term" value="F:biotin--[biotin carboxyl-carrier protein] ligase activity"/>
    <property type="evidence" value="ECO:0007669"/>
    <property type="project" value="UniProtKB-EC"/>
</dbReference>
<evidence type="ECO:0000259" key="6">
    <source>
        <dbReference type="PROSITE" id="PS51733"/>
    </source>
</evidence>
<dbReference type="InterPro" id="IPR003142">
    <property type="entry name" value="BPL_C"/>
</dbReference>
<evidence type="ECO:0000256" key="2">
    <source>
        <dbReference type="ARBA" id="ARBA00023267"/>
    </source>
</evidence>
<accession>A0A0U1NIT3</accession>
<feature type="region of interest" description="Disordered" evidence="5">
    <location>
        <begin position="1"/>
        <end position="28"/>
    </location>
</feature>
<dbReference type="SUPFAM" id="SSF55681">
    <property type="entry name" value="Class II aaRS and biotin synthetases"/>
    <property type="match status" value="1"/>
</dbReference>
<gene>
    <name evidence="7" type="primary">birA</name>
    <name evidence="7" type="ORF">NIG5292_00656</name>
</gene>
<dbReference type="Gene3D" id="3.30.930.10">
    <property type="entry name" value="Bira Bifunctional Protein, Domain 2"/>
    <property type="match status" value="1"/>
</dbReference>
<keyword evidence="2" id="KW-0092">Biotin</keyword>
<dbReference type="PANTHER" id="PTHR12835:SF5">
    <property type="entry name" value="BIOTIN--PROTEIN LIGASE"/>
    <property type="match status" value="1"/>
</dbReference>
<feature type="domain" description="BPL/LPL catalytic" evidence="6">
    <location>
        <begin position="1"/>
        <end position="176"/>
    </location>
</feature>